<reference evidence="13 14" key="1">
    <citation type="submission" date="2018-05" db="EMBL/GenBank/DDBJ databases">
        <title>Genome sequencing and assembly of the regulated plant pathogen Lachnellula willkommii and related sister species for the development of diagnostic species identification markers.</title>
        <authorList>
            <person name="Giroux E."/>
            <person name="Bilodeau G."/>
        </authorList>
    </citation>
    <scope>NUCLEOTIDE SEQUENCE [LARGE SCALE GENOMIC DNA]</scope>
    <source>
        <strain evidence="13 14">CBS 268.59</strain>
    </source>
</reference>
<evidence type="ECO:0000256" key="9">
    <source>
        <dbReference type="ARBA" id="ARBA00022989"/>
    </source>
</evidence>
<dbReference type="OrthoDB" id="416834at2759"/>
<keyword evidence="14" id="KW-1185">Reference proteome</keyword>
<evidence type="ECO:0000256" key="3">
    <source>
        <dbReference type="ARBA" id="ARBA00006065"/>
    </source>
</evidence>
<dbReference type="GO" id="GO:0006506">
    <property type="term" value="P:GPI anchor biosynthetic process"/>
    <property type="evidence" value="ECO:0007669"/>
    <property type="project" value="UniProtKB-KW"/>
</dbReference>
<feature type="transmembrane region" description="Helical" evidence="12">
    <location>
        <begin position="291"/>
        <end position="310"/>
    </location>
</feature>
<feature type="non-terminal residue" evidence="13">
    <location>
        <position position="1"/>
    </location>
</feature>
<keyword evidence="5 12" id="KW-0328">Glycosyltransferase</keyword>
<evidence type="ECO:0000256" key="4">
    <source>
        <dbReference type="ARBA" id="ARBA00022502"/>
    </source>
</evidence>
<keyword evidence="4" id="KW-0337">GPI-anchor biosynthesis</keyword>
<name>A0A8T9BRN3_9HELO</name>
<comment type="caution">
    <text evidence="13">The sequence shown here is derived from an EMBL/GenBank/DDBJ whole genome shotgun (WGS) entry which is preliminary data.</text>
</comment>
<accession>A0A8T9BRN3</accession>
<feature type="transmembrane region" description="Helical" evidence="12">
    <location>
        <begin position="374"/>
        <end position="392"/>
    </location>
</feature>
<sequence length="398" mass="44844">MLRSSSPYRIAPPAKKAVLETPELLDGASQPRESLHSLVYNQRCSDVWMLLLGLRFINALCVRTFFQPDEYFQSLEPAWQMAFGPDSGAWITWEWKHQLRSSLHPALFSAAYYSVNSVMEFVSCNPKFRAIILAALPNIVQAYFAALGDYYTWQLSEKIYGRGSNSSWASLVLAIFSPWQWFCSTRTFSNCLETSLTISALNFWPWGLSTDTLLDDGSLNPKEKAPVKASVFQSQGSIGSLRASLLLAGFACILRPTNGLIWFCVLMPAVARLFSNARLTFSDYQILGREALICGSVVLLISGISDRLYFGEWTFPPYQFLNFNINQNLAVFYGRNDWHYYLSQGLPLLLTTYLPFALVGLWNSASLSASNIRFLLTTTILVTLATLSLISHKEVRFI</sequence>
<comment type="pathway">
    <text evidence="2">Glycolipid biosynthesis; glycosylphosphatidylinositol-anchor biosynthesis.</text>
</comment>
<evidence type="ECO:0000256" key="6">
    <source>
        <dbReference type="ARBA" id="ARBA00022679"/>
    </source>
</evidence>
<keyword evidence="10 12" id="KW-0472">Membrane</keyword>
<dbReference type="Proteomes" id="UP000469558">
    <property type="component" value="Unassembled WGS sequence"/>
</dbReference>
<organism evidence="13 14">
    <name type="scientific">Lachnellula suecica</name>
    <dbReference type="NCBI Taxonomy" id="602035"/>
    <lineage>
        <taxon>Eukaryota</taxon>
        <taxon>Fungi</taxon>
        <taxon>Dikarya</taxon>
        <taxon>Ascomycota</taxon>
        <taxon>Pezizomycotina</taxon>
        <taxon>Leotiomycetes</taxon>
        <taxon>Helotiales</taxon>
        <taxon>Lachnaceae</taxon>
        <taxon>Lachnellula</taxon>
    </lineage>
</organism>
<dbReference type="Pfam" id="PF03901">
    <property type="entry name" value="Glyco_transf_22"/>
    <property type="match status" value="1"/>
</dbReference>
<dbReference type="EC" id="2.4.1.-" evidence="12"/>
<keyword evidence="6" id="KW-0808">Transferase</keyword>
<dbReference type="PANTHER" id="PTHR22760:SF4">
    <property type="entry name" value="GPI MANNOSYLTRANSFERASE 3"/>
    <property type="match status" value="1"/>
</dbReference>
<dbReference type="EMBL" id="QGMK01002742">
    <property type="protein sequence ID" value="TVY56336.1"/>
    <property type="molecule type" value="Genomic_DNA"/>
</dbReference>
<keyword evidence="9 12" id="KW-1133">Transmembrane helix</keyword>
<evidence type="ECO:0000256" key="12">
    <source>
        <dbReference type="RuleBase" id="RU363075"/>
    </source>
</evidence>
<evidence type="ECO:0000256" key="2">
    <source>
        <dbReference type="ARBA" id="ARBA00004687"/>
    </source>
</evidence>
<evidence type="ECO:0000256" key="5">
    <source>
        <dbReference type="ARBA" id="ARBA00022676"/>
    </source>
</evidence>
<dbReference type="GO" id="GO:0000026">
    <property type="term" value="F:alpha-1,2-mannosyltransferase activity"/>
    <property type="evidence" value="ECO:0007669"/>
    <property type="project" value="TreeGrafter"/>
</dbReference>
<evidence type="ECO:0000256" key="10">
    <source>
        <dbReference type="ARBA" id="ARBA00023136"/>
    </source>
</evidence>
<dbReference type="InterPro" id="IPR005599">
    <property type="entry name" value="GPI_mannosylTrfase"/>
</dbReference>
<comment type="caution">
    <text evidence="12">Lacks conserved residue(s) required for the propagation of feature annotation.</text>
</comment>
<dbReference type="PANTHER" id="PTHR22760">
    <property type="entry name" value="GLYCOSYLTRANSFERASE"/>
    <property type="match status" value="1"/>
</dbReference>
<proteinExistence type="inferred from homology"/>
<evidence type="ECO:0000256" key="7">
    <source>
        <dbReference type="ARBA" id="ARBA00022692"/>
    </source>
</evidence>
<dbReference type="GO" id="GO:0005789">
    <property type="term" value="C:endoplasmic reticulum membrane"/>
    <property type="evidence" value="ECO:0007669"/>
    <property type="project" value="UniProtKB-SubCell"/>
</dbReference>
<evidence type="ECO:0000313" key="13">
    <source>
        <dbReference type="EMBL" id="TVY56336.1"/>
    </source>
</evidence>
<evidence type="ECO:0000256" key="1">
    <source>
        <dbReference type="ARBA" id="ARBA00004477"/>
    </source>
</evidence>
<feature type="transmembrane region" description="Helical" evidence="12">
    <location>
        <begin position="338"/>
        <end position="362"/>
    </location>
</feature>
<evidence type="ECO:0000313" key="14">
    <source>
        <dbReference type="Proteomes" id="UP000469558"/>
    </source>
</evidence>
<gene>
    <name evidence="13" type="primary">gpi10</name>
    <name evidence="13" type="ORF">LSUE1_G009147</name>
</gene>
<comment type="subcellular location">
    <subcellularLocation>
        <location evidence="1 12">Endoplasmic reticulum membrane</location>
        <topology evidence="1 12">Multi-pass membrane protein</topology>
    </subcellularLocation>
</comment>
<evidence type="ECO:0000256" key="8">
    <source>
        <dbReference type="ARBA" id="ARBA00022824"/>
    </source>
</evidence>
<keyword evidence="7 12" id="KW-0812">Transmembrane</keyword>
<comment type="similarity">
    <text evidence="3">Belongs to the glycosyltransferase 22 family. PIGB subfamily.</text>
</comment>
<evidence type="ECO:0000256" key="11">
    <source>
        <dbReference type="ARBA" id="ARBA00024708"/>
    </source>
</evidence>
<protein>
    <recommendedName>
        <fullName evidence="12">Mannosyltransferase</fullName>
        <ecNumber evidence="12">2.4.1.-</ecNumber>
    </recommendedName>
</protein>
<keyword evidence="8 12" id="KW-0256">Endoplasmic reticulum</keyword>
<comment type="function">
    <text evidence="11">Mannosyltransferase involved in glycosylphosphatidylinositol-anchor biosynthesis. Transfers the third mannose to Man2-GlcN-acyl-PI during GPI precursor assembly.</text>
</comment>
<dbReference type="AlphaFoldDB" id="A0A8T9BRN3"/>